<gene>
    <name evidence="2" type="ORF">SSEG_01012</name>
</gene>
<dbReference type="EMBL" id="CM000951">
    <property type="protein sequence ID" value="EDY54432.1"/>
    <property type="molecule type" value="Genomic_DNA"/>
</dbReference>
<keyword evidence="1" id="KW-0812">Transmembrane</keyword>
<reference evidence="2" key="1">
    <citation type="submission" date="2009-10" db="EMBL/GenBank/DDBJ databases">
        <title>The genome sequence of Streptomyces sviceus strain ATCC 29083.</title>
        <authorList>
            <consortium name="The Broad Institute Genome Sequencing Platform"/>
            <consortium name="Broad Institute Microbial Sequencing Center"/>
            <person name="Fischbach M."/>
            <person name="Godfrey P."/>
            <person name="Ward D."/>
            <person name="Young S."/>
            <person name="Zeng Q."/>
            <person name="Koehrsen M."/>
            <person name="Alvarado L."/>
            <person name="Berlin A.M."/>
            <person name="Bochicchio J."/>
            <person name="Borenstein D."/>
            <person name="Chapman S.B."/>
            <person name="Chen Z."/>
            <person name="Engels R."/>
            <person name="Freedman E."/>
            <person name="Gellesch M."/>
            <person name="Goldberg J."/>
            <person name="Griggs A."/>
            <person name="Gujja S."/>
            <person name="Heilman E.R."/>
            <person name="Heiman D.I."/>
            <person name="Hepburn T.A."/>
            <person name="Howarth C."/>
            <person name="Jen D."/>
            <person name="Larson L."/>
            <person name="Lewis B."/>
            <person name="Mehta T."/>
            <person name="Park D."/>
            <person name="Pearson M."/>
            <person name="Richards J."/>
            <person name="Roberts A."/>
            <person name="Saif S."/>
            <person name="Shea T.D."/>
            <person name="Shenoy N."/>
            <person name="Sisk P."/>
            <person name="Stolte C."/>
            <person name="Sykes S.N."/>
            <person name="Thomson T."/>
            <person name="Walk T."/>
            <person name="White J."/>
            <person name="Yandava C."/>
            <person name="Straight P."/>
            <person name="Clardy J."/>
            <person name="Hung D."/>
            <person name="Kolter R."/>
            <person name="Mekalanos J."/>
            <person name="Walker S."/>
            <person name="Walsh C.T."/>
            <person name="Wieland-Brown L.C."/>
            <person name="Haas B."/>
            <person name="Nusbaum C."/>
            <person name="Birren B."/>
        </authorList>
    </citation>
    <scope>NUCLEOTIDE SEQUENCE [LARGE SCALE GENOMIC DNA]</scope>
    <source>
        <strain evidence="2">ATCC 29083</strain>
    </source>
</reference>
<keyword evidence="1" id="KW-0472">Membrane</keyword>
<evidence type="ECO:0000313" key="3">
    <source>
        <dbReference type="Proteomes" id="UP000002785"/>
    </source>
</evidence>
<dbReference type="HOGENOM" id="CLU_1703266_0_0_11"/>
<feature type="transmembrane region" description="Helical" evidence="1">
    <location>
        <begin position="12"/>
        <end position="32"/>
    </location>
</feature>
<dbReference type="eggNOG" id="ENOG5031JVX">
    <property type="taxonomic scope" value="Bacteria"/>
</dbReference>
<evidence type="ECO:0000256" key="1">
    <source>
        <dbReference type="SAM" id="Phobius"/>
    </source>
</evidence>
<proteinExistence type="predicted"/>
<keyword evidence="1" id="KW-1133">Transmembrane helix</keyword>
<protein>
    <submittedName>
        <fullName evidence="2">Uncharacterized protein</fullName>
    </submittedName>
</protein>
<name>B5HNM7_STRX2</name>
<keyword evidence="3" id="KW-1185">Reference proteome</keyword>
<dbReference type="Proteomes" id="UP000002785">
    <property type="component" value="Chromosome"/>
</dbReference>
<sequence>MPDLGGSVMDVFFYLIPVQLMAVALFGAYLMVRRWLRIRSAWRSGLTAEGRCLRVYAVAHGGGDSRVRTSLRHVYEFRARDGRAVRFEEEGGPGTTLEGDIVTVHYADGPDVVATARPGRGGHGCAACAVIAMAGVVVLVCAVFMIALTAMS</sequence>
<feature type="transmembrane region" description="Helical" evidence="1">
    <location>
        <begin position="126"/>
        <end position="151"/>
    </location>
</feature>
<dbReference type="AlphaFoldDB" id="B5HNM7"/>
<organism evidence="2 3">
    <name type="scientific">Streptomyces sviceus (strain ATCC 29083 / DSM 924 / JCM 4929 / NBRC 13980 / NCIMB 11184 / NRRL 5439 / UC 5370)</name>
    <dbReference type="NCBI Taxonomy" id="463191"/>
    <lineage>
        <taxon>Bacteria</taxon>
        <taxon>Bacillati</taxon>
        <taxon>Actinomycetota</taxon>
        <taxon>Actinomycetes</taxon>
        <taxon>Kitasatosporales</taxon>
        <taxon>Streptomycetaceae</taxon>
        <taxon>Streptomyces</taxon>
    </lineage>
</organism>
<evidence type="ECO:0000313" key="2">
    <source>
        <dbReference type="EMBL" id="EDY54432.1"/>
    </source>
</evidence>
<accession>B5HNM7</accession>